<name>A0A1P8UQG5_9RHOB</name>
<dbReference type="PANTHER" id="PTHR30154:SF53">
    <property type="entry name" value="HTH-TYPE TRANSCRIPTIONAL REGULATOR LRPC"/>
    <property type="match status" value="1"/>
</dbReference>
<dbReference type="AlphaFoldDB" id="A0A1P8UQG5"/>
<evidence type="ECO:0000259" key="4">
    <source>
        <dbReference type="PROSITE" id="PS50956"/>
    </source>
</evidence>
<protein>
    <submittedName>
        <fullName evidence="5">Transcriptional regulator</fullName>
    </submittedName>
</protein>
<evidence type="ECO:0000256" key="1">
    <source>
        <dbReference type="ARBA" id="ARBA00023015"/>
    </source>
</evidence>
<evidence type="ECO:0000256" key="3">
    <source>
        <dbReference type="ARBA" id="ARBA00023163"/>
    </source>
</evidence>
<dbReference type="InterPro" id="IPR036388">
    <property type="entry name" value="WH-like_DNA-bd_sf"/>
</dbReference>
<dbReference type="InterPro" id="IPR000485">
    <property type="entry name" value="AsnC-type_HTH_dom"/>
</dbReference>
<dbReference type="EMBL" id="CP015093">
    <property type="protein sequence ID" value="APZ51644.1"/>
    <property type="molecule type" value="Genomic_DNA"/>
</dbReference>
<evidence type="ECO:0000313" key="5">
    <source>
        <dbReference type="EMBL" id="APZ51644.1"/>
    </source>
</evidence>
<proteinExistence type="predicted"/>
<keyword evidence="2" id="KW-0238">DNA-binding</keyword>
<dbReference type="InterPro" id="IPR036390">
    <property type="entry name" value="WH_DNA-bd_sf"/>
</dbReference>
<dbReference type="PRINTS" id="PR00033">
    <property type="entry name" value="HTHASNC"/>
</dbReference>
<dbReference type="PROSITE" id="PS50956">
    <property type="entry name" value="HTH_ASNC_2"/>
    <property type="match status" value="1"/>
</dbReference>
<dbReference type="GO" id="GO:0043200">
    <property type="term" value="P:response to amino acid"/>
    <property type="evidence" value="ECO:0007669"/>
    <property type="project" value="TreeGrafter"/>
</dbReference>
<dbReference type="SMART" id="SM00344">
    <property type="entry name" value="HTH_ASNC"/>
    <property type="match status" value="1"/>
</dbReference>
<gene>
    <name evidence="5" type="ORF">Ga0080574_TMP1310</name>
</gene>
<dbReference type="InterPro" id="IPR011008">
    <property type="entry name" value="Dimeric_a/b-barrel"/>
</dbReference>
<reference evidence="5 6" key="1">
    <citation type="submission" date="2016-04" db="EMBL/GenBank/DDBJ databases">
        <title>Deep-sea bacteria in the southern Pacific.</title>
        <authorList>
            <person name="Tang K."/>
        </authorList>
    </citation>
    <scope>NUCLEOTIDE SEQUENCE [LARGE SCALE GENOMIC DNA]</scope>
    <source>
        <strain evidence="5 6">JLT2014</strain>
    </source>
</reference>
<dbReference type="STRING" id="1250539.Ga0080574_TMP1310"/>
<dbReference type="Pfam" id="PF13404">
    <property type="entry name" value="HTH_AsnC-type"/>
    <property type="match status" value="1"/>
</dbReference>
<organism evidence="5 6">
    <name type="scientific">Salipiger abyssi</name>
    <dbReference type="NCBI Taxonomy" id="1250539"/>
    <lineage>
        <taxon>Bacteria</taxon>
        <taxon>Pseudomonadati</taxon>
        <taxon>Pseudomonadota</taxon>
        <taxon>Alphaproteobacteria</taxon>
        <taxon>Rhodobacterales</taxon>
        <taxon>Roseobacteraceae</taxon>
        <taxon>Salipiger</taxon>
    </lineage>
</organism>
<dbReference type="Proteomes" id="UP000187059">
    <property type="component" value="Chromosome"/>
</dbReference>
<dbReference type="KEGG" id="paby:Ga0080574_TMP1310"/>
<dbReference type="InterPro" id="IPR019887">
    <property type="entry name" value="Tscrpt_reg_AsnC/Lrp_C"/>
</dbReference>
<accession>A0A1P8UQG5</accession>
<feature type="domain" description="HTH asnC-type" evidence="4">
    <location>
        <begin position="11"/>
        <end position="73"/>
    </location>
</feature>
<dbReference type="GO" id="GO:0043565">
    <property type="term" value="F:sequence-specific DNA binding"/>
    <property type="evidence" value="ECO:0007669"/>
    <property type="project" value="InterPro"/>
</dbReference>
<dbReference type="PANTHER" id="PTHR30154">
    <property type="entry name" value="LEUCINE-RESPONSIVE REGULATORY PROTEIN"/>
    <property type="match status" value="1"/>
</dbReference>
<dbReference type="Gene3D" id="1.10.10.10">
    <property type="entry name" value="Winged helix-like DNA-binding domain superfamily/Winged helix DNA-binding domain"/>
    <property type="match status" value="1"/>
</dbReference>
<dbReference type="OrthoDB" id="9809462at2"/>
<dbReference type="SUPFAM" id="SSF46785">
    <property type="entry name" value="Winged helix' DNA-binding domain"/>
    <property type="match status" value="1"/>
</dbReference>
<keyword evidence="1" id="KW-0805">Transcription regulation</keyword>
<dbReference type="GO" id="GO:0005829">
    <property type="term" value="C:cytosol"/>
    <property type="evidence" value="ECO:0007669"/>
    <property type="project" value="TreeGrafter"/>
</dbReference>
<keyword evidence="6" id="KW-1185">Reference proteome</keyword>
<dbReference type="SUPFAM" id="SSF54909">
    <property type="entry name" value="Dimeric alpha+beta barrel"/>
    <property type="match status" value="1"/>
</dbReference>
<evidence type="ECO:0000313" key="6">
    <source>
        <dbReference type="Proteomes" id="UP000187059"/>
    </source>
</evidence>
<keyword evidence="3" id="KW-0804">Transcription</keyword>
<dbReference type="RefSeq" id="WP_076696325.1">
    <property type="nucleotide sequence ID" value="NZ_CP015093.1"/>
</dbReference>
<dbReference type="InterPro" id="IPR019888">
    <property type="entry name" value="Tscrpt_reg_AsnC-like"/>
</dbReference>
<dbReference type="Pfam" id="PF01037">
    <property type="entry name" value="AsnC_trans_reg"/>
    <property type="match status" value="1"/>
</dbReference>
<dbReference type="Gene3D" id="3.30.70.920">
    <property type="match status" value="1"/>
</dbReference>
<sequence length="152" mass="16442">MAQIDNATSQIDETDRALVALLSANARMPVSDLARRLGLARTTVQARIDRLVMRGAIAGFTLRRGPALKEAIRATVLVCIEPRAQADVLARLKQMPAVETVHTTSGRVDLMVIVCAGSTEELDATLDRIAEARGVKSSESLIHLTTKLDRRG</sequence>
<evidence type="ECO:0000256" key="2">
    <source>
        <dbReference type="ARBA" id="ARBA00023125"/>
    </source>
</evidence>